<dbReference type="Proteomes" id="UP000008721">
    <property type="component" value="Chromosome"/>
</dbReference>
<evidence type="ECO:0000256" key="1">
    <source>
        <dbReference type="SAM" id="Phobius"/>
    </source>
</evidence>
<keyword evidence="1" id="KW-1133">Transmembrane helix</keyword>
<dbReference type="InterPro" id="IPR017853">
    <property type="entry name" value="GH"/>
</dbReference>
<dbReference type="KEGG" id="sku:Sulku_2140"/>
<dbReference type="EMBL" id="CP002355">
    <property type="protein sequence ID" value="ADR34800.1"/>
    <property type="molecule type" value="Genomic_DNA"/>
</dbReference>
<keyword evidence="1" id="KW-0472">Membrane</keyword>
<name>E4U3A3_SULKY</name>
<keyword evidence="3" id="KW-1185">Reference proteome</keyword>
<dbReference type="AlphaFoldDB" id="E4U3A3"/>
<proteinExistence type="predicted"/>
<dbReference type="Gene3D" id="3.20.20.80">
    <property type="entry name" value="Glycosidases"/>
    <property type="match status" value="1"/>
</dbReference>
<evidence type="ECO:0000313" key="2">
    <source>
        <dbReference type="EMBL" id="ADR34800.1"/>
    </source>
</evidence>
<evidence type="ECO:0008006" key="4">
    <source>
        <dbReference type="Google" id="ProtNLM"/>
    </source>
</evidence>
<organism evidence="2 3">
    <name type="scientific">Sulfuricurvum kujiense (strain ATCC BAA-921 / DSM 16994 / JCM 11577 / YK-1)</name>
    <dbReference type="NCBI Taxonomy" id="709032"/>
    <lineage>
        <taxon>Bacteria</taxon>
        <taxon>Pseudomonadati</taxon>
        <taxon>Campylobacterota</taxon>
        <taxon>Epsilonproteobacteria</taxon>
        <taxon>Campylobacterales</taxon>
        <taxon>Sulfurimonadaceae</taxon>
        <taxon>Sulfuricurvum</taxon>
    </lineage>
</organism>
<dbReference type="HOGENOM" id="CLU_652001_0_0_7"/>
<sequence length="390" mass="45172">MKAPFAWDHYSDQPAIIKDKAFKRAMRRDALPSLIKTFLIALLTLPLAFFLMPFIGRHRIDGEDFFGIGVNLDKEPNTTPYLLNELNVKKLLIRLPLWEMDRLHEYVTFIRSFSGKHITVALLQDREHITSPSLCQDHFTQIFEALEGICDTYIIGSTINRAKWGFFSVNEYLDFYAVAYALKKSRFPHLKLIGSNVIDFEFHFTAHTLFNLSRIHFDAIGSLLYVDRRGEPENTQMGLNLLDKINFLYSLIRLSPKTANELIITETNWPIQNTAPYAPTSEFECVSEEDYASYMVRYHLLAFASQKVNSVYWHQLIAPGYGLIDNREGIRKRSAFEGYKIMLKHLNDARFVRFSERSDEYLLVCSTCRGELHISWSLDSAPIYTYKASS</sequence>
<feature type="transmembrane region" description="Helical" evidence="1">
    <location>
        <begin position="33"/>
        <end position="55"/>
    </location>
</feature>
<dbReference type="eggNOG" id="COG3642">
    <property type="taxonomic scope" value="Bacteria"/>
</dbReference>
<evidence type="ECO:0000313" key="3">
    <source>
        <dbReference type="Proteomes" id="UP000008721"/>
    </source>
</evidence>
<protein>
    <recommendedName>
        <fullName evidence="4">Glycosyl hydrolase</fullName>
    </recommendedName>
</protein>
<accession>E4U3A3</accession>
<dbReference type="RefSeq" id="WP_013460997.1">
    <property type="nucleotide sequence ID" value="NC_014762.1"/>
</dbReference>
<dbReference type="SUPFAM" id="SSF51445">
    <property type="entry name" value="(Trans)glycosidases"/>
    <property type="match status" value="1"/>
</dbReference>
<gene>
    <name evidence="2" type="ordered locus">Sulku_2140</name>
</gene>
<keyword evidence="1" id="KW-0812">Transmembrane</keyword>
<reference evidence="2 3" key="1">
    <citation type="journal article" date="2012" name="Stand. Genomic Sci.">
        <title>Complete genome sequence of the sulfur compounds oxidizing chemolithoautotroph Sulfuricurvum kujiense type strain (YK-1(T)).</title>
        <authorList>
            <person name="Han C."/>
            <person name="Kotsyurbenko O."/>
            <person name="Chertkov O."/>
            <person name="Held B."/>
            <person name="Lapidus A."/>
            <person name="Nolan M."/>
            <person name="Lucas S."/>
            <person name="Hammon N."/>
            <person name="Deshpande S."/>
            <person name="Cheng J.F."/>
            <person name="Tapia R."/>
            <person name="Goodwin L.A."/>
            <person name="Pitluck S."/>
            <person name="Liolios K."/>
            <person name="Pagani I."/>
            <person name="Ivanova N."/>
            <person name="Mavromatis K."/>
            <person name="Mikhailova N."/>
            <person name="Pati A."/>
            <person name="Chen A."/>
            <person name="Palaniappan K."/>
            <person name="Land M."/>
            <person name="Hauser L."/>
            <person name="Chang Y.J."/>
            <person name="Jeffries C.D."/>
            <person name="Brambilla E.M."/>
            <person name="Rohde M."/>
            <person name="Spring S."/>
            <person name="Sikorski J."/>
            <person name="Goker M."/>
            <person name="Woyke T."/>
            <person name="Bristow J."/>
            <person name="Eisen J.A."/>
            <person name="Markowitz V."/>
            <person name="Hugenholtz P."/>
            <person name="Kyrpides N.C."/>
            <person name="Klenk H.P."/>
            <person name="Detter J.C."/>
        </authorList>
    </citation>
    <scope>NUCLEOTIDE SEQUENCE [LARGE SCALE GENOMIC DNA]</scope>
    <source>
        <strain evidence="3">ATCC BAA-921 / DSM 16994 / JCM 11577 / YK-1</strain>
    </source>
</reference>
<dbReference type="STRING" id="709032.Sulku_2140"/>